<dbReference type="AlphaFoldDB" id="A0A6A5WJV1"/>
<evidence type="ECO:0000313" key="1">
    <source>
        <dbReference type="EMBL" id="KAF2001079.1"/>
    </source>
</evidence>
<name>A0A6A5WJV1_9PLEO</name>
<evidence type="ECO:0000313" key="2">
    <source>
        <dbReference type="Proteomes" id="UP000799779"/>
    </source>
</evidence>
<protein>
    <submittedName>
        <fullName evidence="1">Uncharacterized protein</fullName>
    </submittedName>
</protein>
<keyword evidence="2" id="KW-1185">Reference proteome</keyword>
<proteinExistence type="predicted"/>
<accession>A0A6A5WJV1</accession>
<organism evidence="1 2">
    <name type="scientific">Amniculicola lignicola CBS 123094</name>
    <dbReference type="NCBI Taxonomy" id="1392246"/>
    <lineage>
        <taxon>Eukaryota</taxon>
        <taxon>Fungi</taxon>
        <taxon>Dikarya</taxon>
        <taxon>Ascomycota</taxon>
        <taxon>Pezizomycotina</taxon>
        <taxon>Dothideomycetes</taxon>
        <taxon>Pleosporomycetidae</taxon>
        <taxon>Pleosporales</taxon>
        <taxon>Amniculicolaceae</taxon>
        <taxon>Amniculicola</taxon>
    </lineage>
</organism>
<dbReference type="EMBL" id="ML977585">
    <property type="protein sequence ID" value="KAF2001079.1"/>
    <property type="molecule type" value="Genomic_DNA"/>
</dbReference>
<sequence length="153" mass="16842">MPYPLFNVNFEPEHPNPEIFSGGQLVEDTSNGPAVEKWNLVDMYDVTRKDDAYADGSGPFKIPMIDLRSTGAKCWKSSPLAVGIGCGNKRFTVCKGVTGQRLLQPLVVQVKLMAIGAMNSVEESIRTTMPTDVGTRENTVRMLWGKYGCDLVQ</sequence>
<gene>
    <name evidence="1" type="ORF">P154DRAFT_575457</name>
</gene>
<reference evidence="1" key="1">
    <citation type="journal article" date="2020" name="Stud. Mycol.">
        <title>101 Dothideomycetes genomes: a test case for predicting lifestyles and emergence of pathogens.</title>
        <authorList>
            <person name="Haridas S."/>
            <person name="Albert R."/>
            <person name="Binder M."/>
            <person name="Bloem J."/>
            <person name="Labutti K."/>
            <person name="Salamov A."/>
            <person name="Andreopoulos B."/>
            <person name="Baker S."/>
            <person name="Barry K."/>
            <person name="Bills G."/>
            <person name="Bluhm B."/>
            <person name="Cannon C."/>
            <person name="Castanera R."/>
            <person name="Culley D."/>
            <person name="Daum C."/>
            <person name="Ezra D."/>
            <person name="Gonzalez J."/>
            <person name="Henrissat B."/>
            <person name="Kuo A."/>
            <person name="Liang C."/>
            <person name="Lipzen A."/>
            <person name="Lutzoni F."/>
            <person name="Magnuson J."/>
            <person name="Mondo S."/>
            <person name="Nolan M."/>
            <person name="Ohm R."/>
            <person name="Pangilinan J."/>
            <person name="Park H.-J."/>
            <person name="Ramirez L."/>
            <person name="Alfaro M."/>
            <person name="Sun H."/>
            <person name="Tritt A."/>
            <person name="Yoshinaga Y."/>
            <person name="Zwiers L.-H."/>
            <person name="Turgeon B."/>
            <person name="Goodwin S."/>
            <person name="Spatafora J."/>
            <person name="Crous P."/>
            <person name="Grigoriev I."/>
        </authorList>
    </citation>
    <scope>NUCLEOTIDE SEQUENCE</scope>
    <source>
        <strain evidence="1">CBS 123094</strain>
    </source>
</reference>
<dbReference type="Proteomes" id="UP000799779">
    <property type="component" value="Unassembled WGS sequence"/>
</dbReference>